<dbReference type="Gene3D" id="2.30.42.10">
    <property type="match status" value="1"/>
</dbReference>
<dbReference type="EMBL" id="SGJD01000170">
    <property type="protein sequence ID" value="KAB0406541.1"/>
    <property type="molecule type" value="Genomic_DNA"/>
</dbReference>
<dbReference type="GO" id="GO:0046872">
    <property type="term" value="F:metal ion binding"/>
    <property type="evidence" value="ECO:0007669"/>
    <property type="project" value="UniProtKB-KW"/>
</dbReference>
<keyword evidence="2" id="KW-0408">Iron</keyword>
<gene>
    <name evidence="5" type="ORF">E2I00_005392</name>
</gene>
<comment type="caution">
    <text evidence="5">The sequence shown here is derived from an EMBL/GenBank/DDBJ whole genome shotgun (WGS) entry which is preliminary data.</text>
</comment>
<evidence type="ECO:0000256" key="2">
    <source>
        <dbReference type="ARBA" id="ARBA00023004"/>
    </source>
</evidence>
<feature type="region of interest" description="Disordered" evidence="3">
    <location>
        <begin position="1"/>
        <end position="42"/>
    </location>
</feature>
<evidence type="ECO:0000259" key="4">
    <source>
        <dbReference type="PROSITE" id="PS51074"/>
    </source>
</evidence>
<name>A0A6A1QL49_BALPH</name>
<protein>
    <recommendedName>
        <fullName evidence="4">DPH-type MB domain-containing protein</fullName>
    </recommendedName>
</protein>
<feature type="compositionally biased region" description="Basic residues" evidence="3">
    <location>
        <begin position="1"/>
        <end position="13"/>
    </location>
</feature>
<feature type="domain" description="DPH-type MB" evidence="4">
    <location>
        <begin position="404"/>
        <end position="460"/>
    </location>
</feature>
<dbReference type="InterPro" id="IPR036671">
    <property type="entry name" value="DPH_MB_sf"/>
</dbReference>
<accession>A0A6A1QL49</accession>
<dbReference type="SUPFAM" id="SSF144217">
    <property type="entry name" value="CSL zinc finger"/>
    <property type="match status" value="1"/>
</dbReference>
<organism evidence="5 6">
    <name type="scientific">Balaenoptera physalus</name>
    <name type="common">Fin whale</name>
    <name type="synonym">Balaena physalus</name>
    <dbReference type="NCBI Taxonomy" id="9770"/>
    <lineage>
        <taxon>Eukaryota</taxon>
        <taxon>Metazoa</taxon>
        <taxon>Chordata</taxon>
        <taxon>Craniata</taxon>
        <taxon>Vertebrata</taxon>
        <taxon>Euteleostomi</taxon>
        <taxon>Mammalia</taxon>
        <taxon>Eutheria</taxon>
        <taxon>Laurasiatheria</taxon>
        <taxon>Artiodactyla</taxon>
        <taxon>Whippomorpha</taxon>
        <taxon>Cetacea</taxon>
        <taxon>Mysticeti</taxon>
        <taxon>Balaenopteridae</taxon>
        <taxon>Balaenoptera</taxon>
    </lineage>
</organism>
<dbReference type="Proteomes" id="UP000437017">
    <property type="component" value="Unassembled WGS sequence"/>
</dbReference>
<proteinExistence type="predicted"/>
<keyword evidence="1" id="KW-0479">Metal-binding</keyword>
<evidence type="ECO:0000313" key="6">
    <source>
        <dbReference type="Proteomes" id="UP000437017"/>
    </source>
</evidence>
<reference evidence="5 6" key="1">
    <citation type="journal article" date="2019" name="PLoS ONE">
        <title>Genomic analyses reveal an absence of contemporary introgressive admixture between fin whales and blue whales, despite known hybrids.</title>
        <authorList>
            <person name="Westbury M.V."/>
            <person name="Petersen B."/>
            <person name="Lorenzen E.D."/>
        </authorList>
    </citation>
    <scope>NUCLEOTIDE SEQUENCE [LARGE SCALE GENOMIC DNA]</scope>
    <source>
        <strain evidence="5">FinWhale-01</strain>
    </source>
</reference>
<dbReference type="OrthoDB" id="10063560at2759"/>
<dbReference type="InterPro" id="IPR007872">
    <property type="entry name" value="DPH_MB_dom"/>
</dbReference>
<feature type="non-terminal residue" evidence="5">
    <location>
        <position position="574"/>
    </location>
</feature>
<evidence type="ECO:0000256" key="1">
    <source>
        <dbReference type="ARBA" id="ARBA00022723"/>
    </source>
</evidence>
<dbReference type="PROSITE" id="PS51074">
    <property type="entry name" value="DPH_MB"/>
    <property type="match status" value="1"/>
</dbReference>
<evidence type="ECO:0000313" key="5">
    <source>
        <dbReference type="EMBL" id="KAB0406541.1"/>
    </source>
</evidence>
<keyword evidence="6" id="KW-1185">Reference proteome</keyword>
<sequence length="574" mass="64565">MFMGRRKRRKKEMKVRQGREEKKRKRREDGENQQFHAIDSGGAVGQDTPICFNKKNANGNILIRDTGGLRDALVHQLIDKVLDDGMIGRIETIVTIWYDNSPLRGLATLANGLTSLTMVAPMVKEKLHQWEVSQTNGENPNLSNNKIGNTLLAISSSLNVLLCSIPMRTYQLKYVPVQLQGGAPWGFTLKGGLEHCEPLTVSKCITDEITEPNHLCNRDVVRVCDYAMPWDEHCLPLIKAKRIKDQGELIPTAKTQVGPFHLPSRLLEQASELDASVPFLLSPDLTIVLATLIAAAKGQMNLMRYIALLREKDVEDKVYFHRGSSGQDLNRKQKAYSMGTFSHACSLEMNHSDIFKKVVCSTFESRRTSERRAYGMISKGKVGMAGIRTSQEGTFKMQFRCIHAEKKVEIEDFQHDEDSGTYFCPHLCGNDISIIDDNLENGAGMEMYLSCTLFITVIYDKDQFMCKETVPAPSINKENPNPEQLEISQGGKIKCKVTGFFMGTTVLWFAVPGECGFFPSGAKFIFNQGSEIMTGHTWISIPISHSIYCYLANDYIEWFSLRADVKGVMMREVE</sequence>
<dbReference type="InterPro" id="IPR036034">
    <property type="entry name" value="PDZ_sf"/>
</dbReference>
<evidence type="ECO:0000256" key="3">
    <source>
        <dbReference type="SAM" id="MobiDB-lite"/>
    </source>
</evidence>
<dbReference type="AlphaFoldDB" id="A0A6A1QL49"/>
<dbReference type="Gene3D" id="3.10.660.10">
    <property type="entry name" value="DPH Zinc finger"/>
    <property type="match status" value="1"/>
</dbReference>